<feature type="compositionally biased region" description="Basic and acidic residues" evidence="1">
    <location>
        <begin position="31"/>
        <end position="41"/>
    </location>
</feature>
<dbReference type="InterPro" id="IPR018997">
    <property type="entry name" value="PUB_domain"/>
</dbReference>
<reference evidence="4" key="1">
    <citation type="journal article" date="2017" name="Nat. Ecol. Evol.">
        <title>Genome expansion and lineage-specific genetic innovations in the forest pathogenic fungi Armillaria.</title>
        <authorList>
            <person name="Sipos G."/>
            <person name="Prasanna A.N."/>
            <person name="Walter M.C."/>
            <person name="O'Connor E."/>
            <person name="Balint B."/>
            <person name="Krizsan K."/>
            <person name="Kiss B."/>
            <person name="Hess J."/>
            <person name="Varga T."/>
            <person name="Slot J."/>
            <person name="Riley R."/>
            <person name="Boka B."/>
            <person name="Rigling D."/>
            <person name="Barry K."/>
            <person name="Lee J."/>
            <person name="Mihaltcheva S."/>
            <person name="LaButti K."/>
            <person name="Lipzen A."/>
            <person name="Waldron R."/>
            <person name="Moloney N.M."/>
            <person name="Sperisen C."/>
            <person name="Kredics L."/>
            <person name="Vagvoelgyi C."/>
            <person name="Patrignani A."/>
            <person name="Fitzpatrick D."/>
            <person name="Nagy I."/>
            <person name="Doyle S."/>
            <person name="Anderson J.B."/>
            <person name="Grigoriev I.V."/>
            <person name="Gueldener U."/>
            <person name="Muensterkoetter M."/>
            <person name="Nagy L.G."/>
        </authorList>
    </citation>
    <scope>NUCLEOTIDE SEQUENCE [LARGE SCALE GENOMIC DNA]</scope>
    <source>
        <strain evidence="4">C18/9</strain>
    </source>
</reference>
<dbReference type="OMA" id="VPAINCS"/>
<dbReference type="PANTHER" id="PTHR23153">
    <property type="entry name" value="UBX-RELATED"/>
    <property type="match status" value="1"/>
</dbReference>
<dbReference type="Proteomes" id="UP000219338">
    <property type="component" value="Unassembled WGS sequence"/>
</dbReference>
<dbReference type="AlphaFoldDB" id="A0A284RZG1"/>
<dbReference type="CDD" id="cd09212">
    <property type="entry name" value="PUB"/>
    <property type="match status" value="1"/>
</dbReference>
<dbReference type="SUPFAM" id="SSF143503">
    <property type="entry name" value="PUG domain-like"/>
    <property type="match status" value="1"/>
</dbReference>
<dbReference type="PANTHER" id="PTHR23153:SF38">
    <property type="entry name" value="UBX DOMAIN-CONTAINING PROTEIN 6"/>
    <property type="match status" value="1"/>
</dbReference>
<feature type="compositionally biased region" description="Polar residues" evidence="1">
    <location>
        <begin position="206"/>
        <end position="218"/>
    </location>
</feature>
<evidence type="ECO:0000259" key="2">
    <source>
        <dbReference type="Pfam" id="PF09409"/>
    </source>
</evidence>
<feature type="domain" description="PUB" evidence="2">
    <location>
        <begin position="74"/>
        <end position="136"/>
    </location>
</feature>
<feature type="region of interest" description="Disordered" evidence="1">
    <location>
        <begin position="16"/>
        <end position="41"/>
    </location>
</feature>
<dbReference type="GO" id="GO:0005737">
    <property type="term" value="C:cytoplasm"/>
    <property type="evidence" value="ECO:0007669"/>
    <property type="project" value="TreeGrafter"/>
</dbReference>
<feature type="region of interest" description="Disordered" evidence="1">
    <location>
        <begin position="189"/>
        <end position="228"/>
    </location>
</feature>
<dbReference type="InterPro" id="IPR036339">
    <property type="entry name" value="PUB-like_dom_sf"/>
</dbReference>
<evidence type="ECO:0000313" key="4">
    <source>
        <dbReference type="Proteomes" id="UP000219338"/>
    </source>
</evidence>
<dbReference type="Gene3D" id="1.20.58.2190">
    <property type="match status" value="1"/>
</dbReference>
<dbReference type="Pfam" id="PF09409">
    <property type="entry name" value="PUB"/>
    <property type="match status" value="1"/>
</dbReference>
<accession>A0A284RZG1</accession>
<organism evidence="3 4">
    <name type="scientific">Armillaria ostoyae</name>
    <name type="common">Armillaria root rot fungus</name>
    <dbReference type="NCBI Taxonomy" id="47428"/>
    <lineage>
        <taxon>Eukaryota</taxon>
        <taxon>Fungi</taxon>
        <taxon>Dikarya</taxon>
        <taxon>Basidiomycota</taxon>
        <taxon>Agaricomycotina</taxon>
        <taxon>Agaricomycetes</taxon>
        <taxon>Agaricomycetidae</taxon>
        <taxon>Agaricales</taxon>
        <taxon>Marasmiineae</taxon>
        <taxon>Physalacriaceae</taxon>
        <taxon>Armillaria</taxon>
    </lineage>
</organism>
<dbReference type="EMBL" id="FUEG01000022">
    <property type="protein sequence ID" value="SJL14152.1"/>
    <property type="molecule type" value="Genomic_DNA"/>
</dbReference>
<name>A0A284RZG1_ARMOS</name>
<dbReference type="SMART" id="SM00580">
    <property type="entry name" value="PUG"/>
    <property type="match status" value="1"/>
</dbReference>
<sequence length="277" mass="31452">MSKVNLQLRDAVLQAAQRRSEGQSPASSPVTRDDPSFTDFDKGYQMRTELRRMIDVGILGMINDHEASKEGVASLKTLLKLANKIIENPDNEKYQRIKINNPTIKKDIMEVKGALEFAIKMGFRQRKVTEMEAYRVFIPKYRDDLVLCASLLEKAIERERLRVDEGLKLARENEEKEEQRAIAMKRFVDDRKKKEENDRRERDARQSSNVVSTDSGTSNDDHETVPAINCSPIEVPLVVLYDDQDGQKPEVDVHDAVGLGTECCAQSLNPDTGRISD</sequence>
<dbReference type="OrthoDB" id="49605at2759"/>
<proteinExistence type="predicted"/>
<protein>
    <recommendedName>
        <fullName evidence="2">PUB domain-containing protein</fullName>
    </recommendedName>
</protein>
<evidence type="ECO:0000313" key="3">
    <source>
        <dbReference type="EMBL" id="SJL14152.1"/>
    </source>
</evidence>
<dbReference type="STRING" id="47428.A0A284RZG1"/>
<keyword evidence="4" id="KW-1185">Reference proteome</keyword>
<feature type="compositionally biased region" description="Basic and acidic residues" evidence="1">
    <location>
        <begin position="189"/>
        <end position="205"/>
    </location>
</feature>
<gene>
    <name evidence="3" type="ORF">ARMOST_17607</name>
</gene>
<evidence type="ECO:0000256" key="1">
    <source>
        <dbReference type="SAM" id="MobiDB-lite"/>
    </source>
</evidence>